<comment type="similarity">
    <text evidence="1">Belongs to the peptidase C40 family.</text>
</comment>
<name>A0A8C0JBN8_CHEAB</name>
<organism evidence="6 7">
    <name type="scientific">Chelonoidis abingdonii</name>
    <name type="common">Abingdon island giant tortoise</name>
    <name type="synonym">Testudo abingdonii</name>
    <dbReference type="NCBI Taxonomy" id="106734"/>
    <lineage>
        <taxon>Eukaryota</taxon>
        <taxon>Metazoa</taxon>
        <taxon>Chordata</taxon>
        <taxon>Craniata</taxon>
        <taxon>Vertebrata</taxon>
        <taxon>Euteleostomi</taxon>
        <taxon>Archelosauria</taxon>
        <taxon>Testudinata</taxon>
        <taxon>Testudines</taxon>
        <taxon>Cryptodira</taxon>
        <taxon>Durocryptodira</taxon>
        <taxon>Testudinoidea</taxon>
        <taxon>Testudinidae</taxon>
        <taxon>Chelonoidis</taxon>
    </lineage>
</organism>
<evidence type="ECO:0000256" key="4">
    <source>
        <dbReference type="ARBA" id="ARBA00022807"/>
    </source>
</evidence>
<proteinExistence type="inferred from homology"/>
<keyword evidence="2" id="KW-0645">Protease</keyword>
<evidence type="ECO:0000256" key="3">
    <source>
        <dbReference type="ARBA" id="ARBA00022801"/>
    </source>
</evidence>
<evidence type="ECO:0000256" key="1">
    <source>
        <dbReference type="ARBA" id="ARBA00007074"/>
    </source>
</evidence>
<dbReference type="GO" id="GO:0006508">
    <property type="term" value="P:proteolysis"/>
    <property type="evidence" value="ECO:0007669"/>
    <property type="project" value="UniProtKB-KW"/>
</dbReference>
<keyword evidence="7" id="KW-1185">Reference proteome</keyword>
<dbReference type="Gene3D" id="3.90.1720.10">
    <property type="entry name" value="endopeptidase domain like (from Nostoc punctiforme)"/>
    <property type="match status" value="1"/>
</dbReference>
<dbReference type="Proteomes" id="UP000694404">
    <property type="component" value="Unplaced"/>
</dbReference>
<feature type="domain" description="NlpC/P60" evidence="5">
    <location>
        <begin position="25"/>
        <end position="72"/>
    </location>
</feature>
<keyword evidence="4" id="KW-0788">Thiol protease</keyword>
<dbReference type="Ensembl" id="ENSCABT00000031921.1">
    <property type="protein sequence ID" value="ENSCABP00000029127.1"/>
    <property type="gene ID" value="ENSCABG00000021381.1"/>
</dbReference>
<evidence type="ECO:0000256" key="2">
    <source>
        <dbReference type="ARBA" id="ARBA00022670"/>
    </source>
</evidence>
<dbReference type="InterPro" id="IPR038765">
    <property type="entry name" value="Papain-like_cys_pep_sf"/>
</dbReference>
<dbReference type="Pfam" id="PF00877">
    <property type="entry name" value="NLPC_P60"/>
    <property type="match status" value="1"/>
</dbReference>
<keyword evidence="3" id="KW-0378">Hydrolase</keyword>
<dbReference type="GO" id="GO:0008234">
    <property type="term" value="F:cysteine-type peptidase activity"/>
    <property type="evidence" value="ECO:0007669"/>
    <property type="project" value="UniProtKB-KW"/>
</dbReference>
<sequence>NANGKSPTSSTQTIIATFNSFEFFEDVSKENLQLGDIILFPIRTSPKFSSWKHAGVYYGNKKVIHFNSKLVGYYYYQLFLSTQKCARSAAVCTLVSTTQGLA</sequence>
<dbReference type="SUPFAM" id="SSF54001">
    <property type="entry name" value="Cysteine proteinases"/>
    <property type="match status" value="1"/>
</dbReference>
<evidence type="ECO:0000313" key="7">
    <source>
        <dbReference type="Proteomes" id="UP000694404"/>
    </source>
</evidence>
<dbReference type="InterPro" id="IPR000064">
    <property type="entry name" value="NLP_P60_dom"/>
</dbReference>
<evidence type="ECO:0000259" key="5">
    <source>
        <dbReference type="Pfam" id="PF00877"/>
    </source>
</evidence>
<reference evidence="6" key="2">
    <citation type="submission" date="2025-09" db="UniProtKB">
        <authorList>
            <consortium name="Ensembl"/>
        </authorList>
    </citation>
    <scope>IDENTIFICATION</scope>
</reference>
<protein>
    <recommendedName>
        <fullName evidence="5">NlpC/P60 domain-containing protein</fullName>
    </recommendedName>
</protein>
<evidence type="ECO:0000313" key="6">
    <source>
        <dbReference type="Ensembl" id="ENSCABP00000029127.1"/>
    </source>
</evidence>
<reference evidence="6" key="1">
    <citation type="submission" date="2025-08" db="UniProtKB">
        <authorList>
            <consortium name="Ensembl"/>
        </authorList>
    </citation>
    <scope>IDENTIFICATION</scope>
</reference>
<accession>A0A8C0JBN8</accession>
<dbReference type="AlphaFoldDB" id="A0A8C0JBN8"/>